<dbReference type="InterPro" id="IPR042231">
    <property type="entry name" value="Cho/carn_acyl_trans_2"/>
</dbReference>
<dbReference type="PANTHER" id="PTHR22589">
    <property type="entry name" value="CARNITINE O-ACYLTRANSFERASE"/>
    <property type="match status" value="1"/>
</dbReference>
<dbReference type="GO" id="GO:0008292">
    <property type="term" value="P:acetylcholine biosynthetic process"/>
    <property type="evidence" value="ECO:0007669"/>
    <property type="project" value="TreeGrafter"/>
</dbReference>
<dbReference type="InterPro" id="IPR000542">
    <property type="entry name" value="Carn_acyl_trans"/>
</dbReference>
<accession>A0A2P1DVD0</accession>
<dbReference type="InterPro" id="IPR023213">
    <property type="entry name" value="CAT-like_dom_sf"/>
</dbReference>
<dbReference type="Pfam" id="PF00755">
    <property type="entry name" value="Carn_acyltransf"/>
    <property type="match status" value="1"/>
</dbReference>
<comment type="similarity">
    <text evidence="1 8">Belongs to the carnitine/choline acetyltransferase family.</text>
</comment>
<dbReference type="PANTHER" id="PTHR22589:SF14">
    <property type="entry name" value="CHOLINE O-ACETYLTRANSFERASE"/>
    <property type="match status" value="1"/>
</dbReference>
<evidence type="ECO:0000256" key="5">
    <source>
        <dbReference type="ARBA" id="ARBA00039091"/>
    </source>
</evidence>
<sequence length="605" mass="68854">MEGSKELDKGAKDTSEWIEDKEWNVTLPLQPLPELEETLRKYLATMHPVLSDDDYVIVNAKVNSFLDSGVGMRSQDQLKERRANTDNWAVEWWLNDMYMKNPDPLPIHSNPAMLLPEFKYESLEEKIRFATSMVVALLDYRDRIIQRLIDVDKSFFFEHGVKRETTVCMAQWDRLFSTTRLPGRTRDIQACYDSIDSRHIIVALKGQFFSIPVVVCGKRIEIKTLYSSLVEAVALSGNREGSGVGAFTSCDRRMWSHIRDKLFENETNRLAITDIESSAFLLCLDEESLDQADKEARAAHMMHGSASSNVNRWYDKGVQIIVCDNGIVGVNYEHSQLEGIIVVKLFQDIWPEIDRIYSGFTDDEVARPFHDVANRVTALNFNVEDVEEDLKVAIETFRVNISRTHLKIINYRRFGKDFAKEVGMSADALIQVVLHLSYYRCHQELTHTYESASQRVFYLGRVDNNRTLSDAVKQYVQSPGNTSLLKKSVKAAAALTAETKAGLAIDLHLLCLRECALEMGDNQATELFDEFYDESNRFRLSTSQISTEADIVMYYGPVVADGYGCSYNIRAGEVVFCVTSFDKHMSRTFAKTVGETMDTVYEALG</sequence>
<dbReference type="EMBL" id="KY709799">
    <property type="protein sequence ID" value="AVK72350.1"/>
    <property type="molecule type" value="mRNA"/>
</dbReference>
<evidence type="ECO:0000256" key="1">
    <source>
        <dbReference type="ARBA" id="ARBA00005232"/>
    </source>
</evidence>
<dbReference type="GO" id="GO:0005737">
    <property type="term" value="C:cytoplasm"/>
    <property type="evidence" value="ECO:0007669"/>
    <property type="project" value="TreeGrafter"/>
</dbReference>
<keyword evidence="4 8" id="KW-0012">Acyltransferase</keyword>
<dbReference type="AlphaFoldDB" id="A0A2P1DVD0"/>
<evidence type="ECO:0000256" key="2">
    <source>
        <dbReference type="ARBA" id="ARBA00022679"/>
    </source>
</evidence>
<dbReference type="Gene3D" id="3.30.559.10">
    <property type="entry name" value="Chloramphenicol acetyltransferase-like domain"/>
    <property type="match status" value="1"/>
</dbReference>
<organism evidence="10">
    <name type="scientific">Meara stichopi</name>
    <dbReference type="NCBI Taxonomy" id="84115"/>
    <lineage>
        <taxon>Eukaryota</taxon>
        <taxon>Metazoa</taxon>
        <taxon>Xenacoelomorpha</taxon>
        <taxon>Acoelomorpha</taxon>
        <taxon>Nemertodermatida</taxon>
        <taxon>Nemertodermatidae</taxon>
        <taxon>Meara</taxon>
    </lineage>
</organism>
<evidence type="ECO:0000256" key="3">
    <source>
        <dbReference type="ARBA" id="ARBA00022979"/>
    </source>
</evidence>
<protein>
    <recommendedName>
        <fullName evidence="6">Choline O-acetyltransferase</fullName>
        <ecNumber evidence="5">2.3.1.6</ecNumber>
    </recommendedName>
</protein>
<evidence type="ECO:0000259" key="9">
    <source>
        <dbReference type="Pfam" id="PF00755"/>
    </source>
</evidence>
<feature type="domain" description="Choline/carnitine acyltransferase" evidence="9">
    <location>
        <begin position="31"/>
        <end position="593"/>
    </location>
</feature>
<keyword evidence="2 8" id="KW-0808">Transferase</keyword>
<dbReference type="PROSITE" id="PS00439">
    <property type="entry name" value="ACYLTRANSF_C_1"/>
    <property type="match status" value="1"/>
</dbReference>
<feature type="active site" description="Proton acceptor" evidence="7">
    <location>
        <position position="334"/>
    </location>
</feature>
<evidence type="ECO:0000256" key="6">
    <source>
        <dbReference type="ARBA" id="ARBA00040495"/>
    </source>
</evidence>
<evidence type="ECO:0000256" key="4">
    <source>
        <dbReference type="ARBA" id="ARBA00023315"/>
    </source>
</evidence>
<dbReference type="EC" id="2.3.1.6" evidence="5"/>
<proteinExistence type="evidence at transcript level"/>
<dbReference type="GO" id="GO:0007274">
    <property type="term" value="P:neuromuscular synaptic transmission"/>
    <property type="evidence" value="ECO:0007669"/>
    <property type="project" value="TreeGrafter"/>
</dbReference>
<dbReference type="GO" id="GO:0043005">
    <property type="term" value="C:neuron projection"/>
    <property type="evidence" value="ECO:0007669"/>
    <property type="project" value="TreeGrafter"/>
</dbReference>
<evidence type="ECO:0000313" key="10">
    <source>
        <dbReference type="EMBL" id="AVK72350.1"/>
    </source>
</evidence>
<dbReference type="SUPFAM" id="SSF52777">
    <property type="entry name" value="CoA-dependent acyltransferases"/>
    <property type="match status" value="2"/>
</dbReference>
<keyword evidence="3" id="KW-0530">Neurotransmitter biosynthesis</keyword>
<dbReference type="PROSITE" id="PS00440">
    <property type="entry name" value="ACYLTRANSF_C_2"/>
    <property type="match status" value="1"/>
</dbReference>
<name>A0A2P1DVD0_9BILA</name>
<dbReference type="InterPro" id="IPR039551">
    <property type="entry name" value="Cho/carn_acyl_trans"/>
</dbReference>
<dbReference type="GO" id="GO:0045202">
    <property type="term" value="C:synapse"/>
    <property type="evidence" value="ECO:0007669"/>
    <property type="project" value="GOC"/>
</dbReference>
<dbReference type="GO" id="GO:0004102">
    <property type="term" value="F:choline O-acetyltransferase activity"/>
    <property type="evidence" value="ECO:0007669"/>
    <property type="project" value="UniProtKB-EC"/>
</dbReference>
<evidence type="ECO:0000256" key="8">
    <source>
        <dbReference type="RuleBase" id="RU003801"/>
    </source>
</evidence>
<reference evidence="10" key="1">
    <citation type="journal article" date="2018" name="Nature">
        <title>Convergent evolution of bilaterian nerve cords.</title>
        <authorList>
            <person name="Martin-Duran J.M."/>
            <person name="Pang K."/>
            <person name="Borve A."/>
            <person name="Le H.S."/>
            <person name="Furu A."/>
            <person name="Cannon J.T."/>
            <person name="Jondelius U."/>
            <person name="Hejnol A."/>
        </authorList>
    </citation>
    <scope>NUCLEOTIDE SEQUENCE</scope>
</reference>
<evidence type="ECO:0000256" key="7">
    <source>
        <dbReference type="PIRSR" id="PIRSR600542-1"/>
    </source>
</evidence>
<dbReference type="Gene3D" id="3.30.559.70">
    <property type="entry name" value="Choline/Carnitine o-acyltransferase, domain 2"/>
    <property type="match status" value="1"/>
</dbReference>